<keyword evidence="2" id="KW-0472">Membrane</keyword>
<organism evidence="6 7">
    <name type="scientific">Thalassobellus suaedae</name>
    <dbReference type="NCBI Taxonomy" id="3074124"/>
    <lineage>
        <taxon>Bacteria</taxon>
        <taxon>Pseudomonadati</taxon>
        <taxon>Bacteroidota</taxon>
        <taxon>Flavobacteriia</taxon>
        <taxon>Flavobacteriales</taxon>
        <taxon>Flavobacteriaceae</taxon>
        <taxon>Thalassobellus</taxon>
    </lineage>
</organism>
<evidence type="ECO:0000256" key="1">
    <source>
        <dbReference type="ARBA" id="ARBA00004442"/>
    </source>
</evidence>
<evidence type="ECO:0000256" key="2">
    <source>
        <dbReference type="ARBA" id="ARBA00023136"/>
    </source>
</evidence>
<dbReference type="Proteomes" id="UP001302806">
    <property type="component" value="Chromosome"/>
</dbReference>
<comment type="subcellular location">
    <subcellularLocation>
        <location evidence="1">Cell outer membrane</location>
    </subcellularLocation>
</comment>
<protein>
    <submittedName>
        <fullName evidence="6">TonB-dependent receptor</fullName>
    </submittedName>
</protein>
<dbReference type="InterPro" id="IPR023996">
    <property type="entry name" value="TonB-dep_OMP_SusC/RagA"/>
</dbReference>
<dbReference type="Gene3D" id="2.60.40.1120">
    <property type="entry name" value="Carboxypeptidase-like, regulatory domain"/>
    <property type="match status" value="1"/>
</dbReference>
<evidence type="ECO:0000256" key="4">
    <source>
        <dbReference type="SAM" id="MobiDB-lite"/>
    </source>
</evidence>
<keyword evidence="6" id="KW-0675">Receptor</keyword>
<dbReference type="InterPro" id="IPR012910">
    <property type="entry name" value="Plug_dom"/>
</dbReference>
<evidence type="ECO:0000313" key="6">
    <source>
        <dbReference type="EMBL" id="WNH09482.1"/>
    </source>
</evidence>
<dbReference type="NCBIfam" id="TIGR04057">
    <property type="entry name" value="SusC_RagA_signa"/>
    <property type="match status" value="1"/>
</dbReference>
<evidence type="ECO:0000259" key="5">
    <source>
        <dbReference type="Pfam" id="PF07715"/>
    </source>
</evidence>
<dbReference type="NCBIfam" id="TIGR04056">
    <property type="entry name" value="OMP_RagA_SusC"/>
    <property type="match status" value="1"/>
</dbReference>
<dbReference type="Gene3D" id="2.170.130.10">
    <property type="entry name" value="TonB-dependent receptor, plug domain"/>
    <property type="match status" value="1"/>
</dbReference>
<dbReference type="InterPro" id="IPR037066">
    <property type="entry name" value="Plug_dom_sf"/>
</dbReference>
<accession>A0ABY9XU88</accession>
<name>A0ABY9XU88_9FLAO</name>
<keyword evidence="3" id="KW-0998">Cell outer membrane</keyword>
<dbReference type="Gene3D" id="2.40.170.20">
    <property type="entry name" value="TonB-dependent receptor, beta-barrel domain"/>
    <property type="match status" value="1"/>
</dbReference>
<evidence type="ECO:0000256" key="3">
    <source>
        <dbReference type="ARBA" id="ARBA00023237"/>
    </source>
</evidence>
<gene>
    <name evidence="6" type="ORF">RHP51_01705</name>
</gene>
<dbReference type="InterPro" id="IPR023997">
    <property type="entry name" value="TonB-dep_OMP_SusC/RagA_CS"/>
</dbReference>
<dbReference type="Pfam" id="PF07715">
    <property type="entry name" value="Plug"/>
    <property type="match status" value="1"/>
</dbReference>
<dbReference type="SUPFAM" id="SSF56935">
    <property type="entry name" value="Porins"/>
    <property type="match status" value="1"/>
</dbReference>
<dbReference type="EMBL" id="CP134537">
    <property type="protein sequence ID" value="WNH09482.1"/>
    <property type="molecule type" value="Genomic_DNA"/>
</dbReference>
<sequence>MEIKLKNVLSFFRKKLLIIIMRTFIFLCCITAFSFTPSNVLSQNSKVKIEVTNSLTVDEVFDLIMEQTDYKFIYQEGVFKNLPKIEVKKGVISANKLLKKSLSSGNFNIELSSDNTILVEEIKTVITEVQGIQISGTITDANNQPLPGANIIEKNTTNGTQTDFDGNFSLLVKDENAILVVSYLGFITQEITVNNQTTIGVVLIDDAASLDEVVVVGYGTQSKRNVTGSVATVDAISLSEMPAAQLTQKLQGQISGVQINQQSGTPGQGMSVRIRGQASILANSDPLYVVDGFPITSDINAINPDEIETITVLKDASATSLYGSRGANGVVLITTKGAKLGQSRFSVNVYTGFQTVPQRSRPDLMNATEFAQFKKESFEAKGLAVPTEFQNPEQYGEGSDWYGALLNDAAPIQNYNISYSKRDEKHSVSVIGTYFNQDGVVQNSGYKKYSLRTNTSFNITDWLTLGVNVAPSYTVESRLNTDGLFFGSGDQILAGAIQAYLPTNPIRDADGTLSATANTAFNAPNWLYTINNIDRDYKTTTLLSNAYIEAEIIEGLKVKTTINAEFGQTINKNFTPSHVSTSWIAAPPRTAISQNNNLNYFSWLNENTATYNKTLADKHNFELLAGFSSQKYRFEATNIQASNFPDDRISTIQSAVNIDRGSTVNQIEEWGLLSFFTRLNYNYAGKYLFSASFRTDGSSRFGPENRWGNFPSLSAGWIVSDEDFMENFDTVSFLKLKASYGVTGNNNIGNYTHIQNVSITDAAIFGSTVASGGALTGVGNPNLGWERTTQTNLGFEIGFLKNRIQLSYDYYLKKTTDLLFNLDVPRESGFSSITSNVGELKFWGHEIGVKANVLNGDFVWNANFNIAASDNRVEALSGLTDRLYFDDFGRGTTITKVGGRIGQFYGLIQDGVYVNQADYDNSPKHIRSGVGSIKFRDVNGDGVITEGGDNDDRTIIGNPFPDFIFGFTNNFSYKNFDLAIVMAGSVGNDINRRSDEGTTNLDGVFNVLKEVKYRWRSESDPGAGKYGRTDGDTGLDRGPDHSRYIHDGSYLAVKNLTLGYNMPLKETSAFSSVRLYSSIQQLLVISGYAGNPEVSTRAGSNNATALSQGIDFSAYPVPRTVTFGINLTLK</sequence>
<feature type="compositionally biased region" description="Basic and acidic residues" evidence="4">
    <location>
        <begin position="1027"/>
        <end position="1039"/>
    </location>
</feature>
<evidence type="ECO:0000313" key="7">
    <source>
        <dbReference type="Proteomes" id="UP001302806"/>
    </source>
</evidence>
<dbReference type="InterPro" id="IPR036942">
    <property type="entry name" value="Beta-barrel_TonB_sf"/>
</dbReference>
<dbReference type="SUPFAM" id="SSF49464">
    <property type="entry name" value="Carboxypeptidase regulatory domain-like"/>
    <property type="match status" value="1"/>
</dbReference>
<dbReference type="Pfam" id="PF13715">
    <property type="entry name" value="CarbopepD_reg_2"/>
    <property type="match status" value="1"/>
</dbReference>
<feature type="domain" description="TonB-dependent receptor plug" evidence="5">
    <location>
        <begin position="223"/>
        <end position="330"/>
    </location>
</feature>
<dbReference type="RefSeq" id="WP_415865945.1">
    <property type="nucleotide sequence ID" value="NZ_CP134537.1"/>
</dbReference>
<feature type="region of interest" description="Disordered" evidence="4">
    <location>
        <begin position="1018"/>
        <end position="1039"/>
    </location>
</feature>
<dbReference type="InterPro" id="IPR008969">
    <property type="entry name" value="CarboxyPept-like_regulatory"/>
</dbReference>
<proteinExistence type="predicted"/>
<reference evidence="6 7" key="1">
    <citation type="submission" date="2023-09" db="EMBL/GenBank/DDBJ databases">
        <title>Thalassobella suaedae gen. nov., sp. nov., a marine bacterium of the family Flavobacteriaceae isolated from a halophyte Suaeda japonica.</title>
        <authorList>
            <person name="Lee S.Y."/>
            <person name="Hwang C.Y."/>
        </authorList>
    </citation>
    <scope>NUCLEOTIDE SEQUENCE [LARGE SCALE GENOMIC DNA]</scope>
    <source>
        <strain evidence="6 7">HL-DH14</strain>
    </source>
</reference>